<organism evidence="1 2">
    <name type="scientific">Gallibacterium genomosp. 1</name>
    <dbReference type="NCBI Taxonomy" id="155515"/>
    <lineage>
        <taxon>Bacteria</taxon>
        <taxon>Pseudomonadati</taxon>
        <taxon>Pseudomonadota</taxon>
        <taxon>Gammaproteobacteria</taxon>
        <taxon>Pasteurellales</taxon>
        <taxon>Pasteurellaceae</taxon>
        <taxon>Gallibacterium</taxon>
    </lineage>
</organism>
<dbReference type="AlphaFoldDB" id="A0A0A2Y1D9"/>
<gene>
    <name evidence="1" type="ORF">JP36_07535</name>
</gene>
<reference evidence="1 2" key="1">
    <citation type="submission" date="2014-08" db="EMBL/GenBank/DDBJ databases">
        <title>Chaperone-usher fimbriae in a diverse selection of Gallibacterium genomes.</title>
        <authorList>
            <person name="Kudirkiene E."/>
            <person name="Bager R.J."/>
            <person name="Johnson T.J."/>
            <person name="Bojesen A.M."/>
        </authorList>
    </citation>
    <scope>NUCLEOTIDE SEQUENCE [LARGE SCALE GENOMIC DNA]</scope>
    <source>
        <strain evidence="1 2">CCM5974</strain>
    </source>
</reference>
<dbReference type="Pfam" id="PF05869">
    <property type="entry name" value="Dam"/>
    <property type="match status" value="1"/>
</dbReference>
<name>A0A0A2Y1D9_9PAST</name>
<dbReference type="EMBL" id="JPXX01000021">
    <property type="protein sequence ID" value="KGQ36952.1"/>
    <property type="molecule type" value="Genomic_DNA"/>
</dbReference>
<dbReference type="GO" id="GO:0009307">
    <property type="term" value="P:DNA restriction-modification system"/>
    <property type="evidence" value="ECO:0007669"/>
    <property type="project" value="InterPro"/>
</dbReference>
<sequence length="169" mass="19629">MSFDKDTYPTPLSVFNQINAEFNFTIDGAALTHNAKCGRYITPEMDFLTYPLINERIWINPPFSDPLSFVKRAVELYENHDCLVVMLLPVDISTKWFSLVAEKATEIRFIVGGRIKFLNPETDKWTDVCRGNHLAIFDPRHKAMGQVIRHIHINEFEGLEWQASKEKRQ</sequence>
<comment type="caution">
    <text evidence="1">The sequence shown here is derived from an EMBL/GenBank/DDBJ whole genome shotgun (WGS) entry which is preliminary data.</text>
</comment>
<accession>A0A0A2Y1D9</accession>
<dbReference type="Proteomes" id="UP000030539">
    <property type="component" value="Unassembled WGS sequence"/>
</dbReference>
<dbReference type="GO" id="GO:0032259">
    <property type="term" value="P:methylation"/>
    <property type="evidence" value="ECO:0007669"/>
    <property type="project" value="UniProtKB-KW"/>
</dbReference>
<evidence type="ECO:0000313" key="2">
    <source>
        <dbReference type="Proteomes" id="UP000030539"/>
    </source>
</evidence>
<dbReference type="InterPro" id="IPR008593">
    <property type="entry name" value="Dam_MeTrfase"/>
</dbReference>
<protein>
    <submittedName>
        <fullName evidence="1">Adenine methyltransferase</fullName>
    </submittedName>
</protein>
<dbReference type="GO" id="GO:0003677">
    <property type="term" value="F:DNA binding"/>
    <property type="evidence" value="ECO:0007669"/>
    <property type="project" value="InterPro"/>
</dbReference>
<keyword evidence="1" id="KW-0489">Methyltransferase</keyword>
<keyword evidence="1" id="KW-0808">Transferase</keyword>
<dbReference type="RefSeq" id="WP_039173567.1">
    <property type="nucleotide sequence ID" value="NZ_JPXX01000021.1"/>
</dbReference>
<dbReference type="eggNOG" id="ENOG502Z8BH">
    <property type="taxonomic scope" value="Bacteria"/>
</dbReference>
<dbReference type="STRING" id="155515.JP36_07535"/>
<evidence type="ECO:0000313" key="1">
    <source>
        <dbReference type="EMBL" id="KGQ36952.1"/>
    </source>
</evidence>
<proteinExistence type="predicted"/>
<dbReference type="GO" id="GO:0009007">
    <property type="term" value="F:site-specific DNA-methyltransferase (adenine-specific) activity"/>
    <property type="evidence" value="ECO:0007669"/>
    <property type="project" value="InterPro"/>
</dbReference>